<proteinExistence type="predicted"/>
<protein>
    <recommendedName>
        <fullName evidence="1">Reverse transcriptase domain-containing protein</fullName>
    </recommendedName>
</protein>
<dbReference type="CDD" id="cd01650">
    <property type="entry name" value="RT_nLTR_like"/>
    <property type="match status" value="1"/>
</dbReference>
<dbReference type="AlphaFoldDB" id="A0A4Y2CW25"/>
<sequence>MFPNPLDYVNIPTLRTNTPDDAPFIKEEIAIVTKNLHKGKAPGPDGIDNIIIQQINKRFPILFMELFNKYLHLGTFPDPLKLGNIILFKKEGKSEDEASSYRPISLLPTVVKVLEKLLTQRLNYHLERLNKISDNQYGFKEGRSTELAIHHLIQKINEGKKKNPHVLVLSIDIKGAFDNIQHSSIANYLDNSHCPKNISTIFRNLLNRKIILNSSEGPAIRDQRMGCPQGSCSDPTLWNLVANEILQETWPGNTAIQAFADDFVIVSQAPTKIKIGNQIHVAIEKFINWANKNKLQISTGKTQYILFSKLTRPPRIRWQGETIQRKRTIKYLGLLIDDKLNWNAHLQNLSTKSFTLYQNLLKITGKNWGFSPKLRRMLYKTVIERMLAYGAAVWCLYPPVRIKRKLNTIQRPFLLALTGAYRTTATSALQVILGIPPLYLQLQQEARVTAIRRLNISLPDTLTTLVLGEVEKGETGWAAHPAECPSEEQISLVDGGGITSETLIYTDGSKTEKGVGAAFCVWTGQNIVYRWLAKLQDYNKVFQAELLALRPTSLTSQ</sequence>
<reference evidence="2 3" key="1">
    <citation type="journal article" date="2019" name="Sci. Rep.">
        <title>Orb-weaving spider Araneus ventricosus genome elucidates the spidroin gene catalogue.</title>
        <authorList>
            <person name="Kono N."/>
            <person name="Nakamura H."/>
            <person name="Ohtoshi R."/>
            <person name="Moran D.A.P."/>
            <person name="Shinohara A."/>
            <person name="Yoshida Y."/>
            <person name="Fujiwara M."/>
            <person name="Mori M."/>
            <person name="Tomita M."/>
            <person name="Arakawa K."/>
        </authorList>
    </citation>
    <scope>NUCLEOTIDE SEQUENCE [LARGE SCALE GENOMIC DNA]</scope>
</reference>
<dbReference type="SUPFAM" id="SSF56672">
    <property type="entry name" value="DNA/RNA polymerases"/>
    <property type="match status" value="1"/>
</dbReference>
<evidence type="ECO:0000313" key="3">
    <source>
        <dbReference type="Proteomes" id="UP000499080"/>
    </source>
</evidence>
<dbReference type="OrthoDB" id="4368687at2759"/>
<evidence type="ECO:0000259" key="1">
    <source>
        <dbReference type="PROSITE" id="PS50878"/>
    </source>
</evidence>
<dbReference type="GO" id="GO:0071897">
    <property type="term" value="P:DNA biosynthetic process"/>
    <property type="evidence" value="ECO:0007669"/>
    <property type="project" value="UniProtKB-ARBA"/>
</dbReference>
<gene>
    <name evidence="2" type="primary">R1A1-elementORF2_393</name>
    <name evidence="2" type="ORF">AVEN_52475_1</name>
</gene>
<keyword evidence="3" id="KW-1185">Reference proteome</keyword>
<feature type="domain" description="Reverse transcriptase" evidence="1">
    <location>
        <begin position="69"/>
        <end position="323"/>
    </location>
</feature>
<dbReference type="EMBL" id="BGPR01000259">
    <property type="protein sequence ID" value="GBM08640.1"/>
    <property type="molecule type" value="Genomic_DNA"/>
</dbReference>
<comment type="caution">
    <text evidence="2">The sequence shown here is derived from an EMBL/GenBank/DDBJ whole genome shotgun (WGS) entry which is preliminary data.</text>
</comment>
<dbReference type="PROSITE" id="PS50878">
    <property type="entry name" value="RT_POL"/>
    <property type="match status" value="1"/>
</dbReference>
<organism evidence="2 3">
    <name type="scientific">Araneus ventricosus</name>
    <name type="common">Orbweaver spider</name>
    <name type="synonym">Epeira ventricosa</name>
    <dbReference type="NCBI Taxonomy" id="182803"/>
    <lineage>
        <taxon>Eukaryota</taxon>
        <taxon>Metazoa</taxon>
        <taxon>Ecdysozoa</taxon>
        <taxon>Arthropoda</taxon>
        <taxon>Chelicerata</taxon>
        <taxon>Arachnida</taxon>
        <taxon>Araneae</taxon>
        <taxon>Araneomorphae</taxon>
        <taxon>Entelegynae</taxon>
        <taxon>Araneoidea</taxon>
        <taxon>Araneidae</taxon>
        <taxon>Araneus</taxon>
    </lineage>
</organism>
<dbReference type="Pfam" id="PF00078">
    <property type="entry name" value="RVT_1"/>
    <property type="match status" value="1"/>
</dbReference>
<evidence type="ECO:0000313" key="2">
    <source>
        <dbReference type="EMBL" id="GBM08640.1"/>
    </source>
</evidence>
<dbReference type="Proteomes" id="UP000499080">
    <property type="component" value="Unassembled WGS sequence"/>
</dbReference>
<dbReference type="PANTHER" id="PTHR19446">
    <property type="entry name" value="REVERSE TRANSCRIPTASES"/>
    <property type="match status" value="1"/>
</dbReference>
<dbReference type="InterPro" id="IPR000477">
    <property type="entry name" value="RT_dom"/>
</dbReference>
<name>A0A4Y2CW25_ARAVE</name>
<dbReference type="InterPro" id="IPR043502">
    <property type="entry name" value="DNA/RNA_pol_sf"/>
</dbReference>
<accession>A0A4Y2CW25</accession>